<sequence length="54" mass="6334">MYKQTEDKGREHYKKGKREIIHKNIIYIIYSYANEVNISGENMNEGVSPAVNLF</sequence>
<proteinExistence type="predicted"/>
<accession>A0A7T7FQS8</accession>
<organism evidence="1">
    <name type="scientific">Macrobrachium rosenbergii bidensovirus</name>
    <dbReference type="NCBI Taxonomy" id="2800469"/>
    <lineage>
        <taxon>Viruses</taxon>
        <taxon>Monodnaviria</taxon>
        <taxon>Shotokuvirae</taxon>
        <taxon>Cossaviricota</taxon>
        <taxon>Mouviricetes</taxon>
        <taxon>Polivirales</taxon>
        <taxon>Bidnaviridae</taxon>
        <taxon>Bidensovirus</taxon>
    </lineage>
</organism>
<dbReference type="EMBL" id="MN714903">
    <property type="protein sequence ID" value="QQL94245.1"/>
    <property type="molecule type" value="Genomic_DNA"/>
</dbReference>
<name>A0A7T7FQS8_9VIRU</name>
<protein>
    <submittedName>
        <fullName evidence="1">Uncharacterized protein</fullName>
    </submittedName>
</protein>
<evidence type="ECO:0000313" key="1">
    <source>
        <dbReference type="EMBL" id="QQL94245.1"/>
    </source>
</evidence>
<reference evidence="1" key="1">
    <citation type="submission" date="2019-11" db="EMBL/GenBank/DDBJ databases">
        <authorList>
            <person name="Kayansamruaj P."/>
        </authorList>
    </citation>
    <scope>NUCLEOTIDE SEQUENCE</scope>
    <source>
        <strain evidence="1">Mr/TH/01/2019</strain>
    </source>
</reference>